<dbReference type="AlphaFoldDB" id="A0A6M4AZ42"/>
<evidence type="ECO:0000313" key="3">
    <source>
        <dbReference type="EMBL" id="QJQ33652.1"/>
    </source>
</evidence>
<protein>
    <submittedName>
        <fullName evidence="3">DNA-packaging protein</fullName>
    </submittedName>
</protein>
<feature type="domain" description="Terminase large subunit gp17-like C-terminal" evidence="2">
    <location>
        <begin position="260"/>
        <end position="407"/>
    </location>
</feature>
<evidence type="ECO:0000259" key="2">
    <source>
        <dbReference type="Pfam" id="PF17289"/>
    </source>
</evidence>
<dbReference type="Pfam" id="PF03237">
    <property type="entry name" value="Terminase_6N"/>
    <property type="match status" value="1"/>
</dbReference>
<gene>
    <name evidence="3" type="ORF">GV829_07865</name>
</gene>
<organism evidence="3 4">
    <name type="scientific">Sphingomonas lacunae</name>
    <dbReference type="NCBI Taxonomy" id="2698828"/>
    <lineage>
        <taxon>Bacteria</taxon>
        <taxon>Pseudomonadati</taxon>
        <taxon>Pseudomonadota</taxon>
        <taxon>Alphaproteobacteria</taxon>
        <taxon>Sphingomonadales</taxon>
        <taxon>Sphingomonadaceae</taxon>
        <taxon>Sphingomonas</taxon>
    </lineage>
</organism>
<dbReference type="KEGG" id="slan:GV829_07865"/>
<dbReference type="Gene3D" id="3.40.50.300">
    <property type="entry name" value="P-loop containing nucleotide triphosphate hydrolases"/>
    <property type="match status" value="1"/>
</dbReference>
<dbReference type="Gene3D" id="3.30.420.240">
    <property type="match status" value="1"/>
</dbReference>
<evidence type="ECO:0000313" key="4">
    <source>
        <dbReference type="Proteomes" id="UP000503018"/>
    </source>
</evidence>
<dbReference type="Pfam" id="PF17289">
    <property type="entry name" value="Terminase_6C"/>
    <property type="match status" value="1"/>
</dbReference>
<name>A0A6M4AZ42_9SPHN</name>
<sequence>MVERHWDVVSRREQRPPEGDWSIWLIMAGRGFGKTRAGAEWIDGLARAYPGCQIALVGATQQDVRDVMIEGPAGLLNIAERGERPLWQPGLKRLVWPGGSLARCFSAAEPEGLRGPQHHFGWADEVARWGTTVGDGGDRAVKAWSNLMLGLRMGERPRVVATTTPRMVPVLQTILNSAGLVTSGGATHDNAANLSADWLRAMDEAYGETALGRQELGGELIEAVAGALWDRRQIEEARGSAIRPGDAEALAAVDVVRIVIGVDPPAGSRGDACGIIVAGRCGDGRCVVFDDRSVENLPPDGWAGAVAEAARDWGADRVVAEANNGGEMVRSVLQAADAGLPVQLVHASRNKAARAEPVAVHYANGRVRHLGRFPKLEDEMCALGAGGDYAGPGRSPDRADALVWALWALMGSAEPRVRGV</sequence>
<dbReference type="InterPro" id="IPR027417">
    <property type="entry name" value="P-loop_NTPase"/>
</dbReference>
<proteinExistence type="predicted"/>
<keyword evidence="1" id="KW-1188">Viral release from host cell</keyword>
<dbReference type="Proteomes" id="UP000503018">
    <property type="component" value="Chromosome"/>
</dbReference>
<accession>A0A6M4AZ42</accession>
<dbReference type="InterPro" id="IPR035421">
    <property type="entry name" value="Terminase_6C"/>
</dbReference>
<dbReference type="EMBL" id="CP053015">
    <property type="protein sequence ID" value="QJQ33652.1"/>
    <property type="molecule type" value="Genomic_DNA"/>
</dbReference>
<reference evidence="3 4" key="1">
    <citation type="submission" date="2020-01" db="EMBL/GenBank/DDBJ databases">
        <title>Sphingomonas sp. strain CSW-10.</title>
        <authorList>
            <person name="Chen W.-M."/>
        </authorList>
    </citation>
    <scope>NUCLEOTIDE SEQUENCE [LARGE SCALE GENOMIC DNA]</scope>
    <source>
        <strain evidence="3 4">CSW-10</strain>
    </source>
</reference>
<evidence type="ECO:0000256" key="1">
    <source>
        <dbReference type="ARBA" id="ARBA00022612"/>
    </source>
</evidence>
<keyword evidence="4" id="KW-1185">Reference proteome</keyword>